<evidence type="ECO:0000313" key="1">
    <source>
        <dbReference type="Proteomes" id="UP000887565"/>
    </source>
</evidence>
<proteinExistence type="predicted"/>
<accession>A0A915KX38</accession>
<dbReference type="WBParaSite" id="nRc.2.0.1.t42734-RA">
    <property type="protein sequence ID" value="nRc.2.0.1.t42734-RA"/>
    <property type="gene ID" value="nRc.2.0.1.g42734"/>
</dbReference>
<sequence length="90" mass="9754">SDIKAKSVSKVDQETDLRVPAPTLQFDGKISAIETDDNVASSLGCSKVGSRRRTSPEKGGNVQPDIYLTQCKNCETCAKPSFTGFLTMQR</sequence>
<dbReference type="AlphaFoldDB" id="A0A915KX38"/>
<dbReference type="Proteomes" id="UP000887565">
    <property type="component" value="Unplaced"/>
</dbReference>
<protein>
    <submittedName>
        <fullName evidence="2">Uncharacterized protein</fullName>
    </submittedName>
</protein>
<reference evidence="2" key="1">
    <citation type="submission" date="2022-11" db="UniProtKB">
        <authorList>
            <consortium name="WormBaseParasite"/>
        </authorList>
    </citation>
    <scope>IDENTIFICATION</scope>
</reference>
<organism evidence="1 2">
    <name type="scientific">Romanomermis culicivorax</name>
    <name type="common">Nematode worm</name>
    <dbReference type="NCBI Taxonomy" id="13658"/>
    <lineage>
        <taxon>Eukaryota</taxon>
        <taxon>Metazoa</taxon>
        <taxon>Ecdysozoa</taxon>
        <taxon>Nematoda</taxon>
        <taxon>Enoplea</taxon>
        <taxon>Dorylaimia</taxon>
        <taxon>Mermithida</taxon>
        <taxon>Mermithoidea</taxon>
        <taxon>Mermithidae</taxon>
        <taxon>Romanomermis</taxon>
    </lineage>
</organism>
<evidence type="ECO:0000313" key="2">
    <source>
        <dbReference type="WBParaSite" id="nRc.2.0.1.t42734-RA"/>
    </source>
</evidence>
<keyword evidence="1" id="KW-1185">Reference proteome</keyword>
<name>A0A915KX38_ROMCU</name>